<gene>
    <name evidence="4" type="ORF">FNY97_00125</name>
</gene>
<dbReference type="SUPFAM" id="SSF53850">
    <property type="entry name" value="Periplasmic binding protein-like II"/>
    <property type="match status" value="1"/>
</dbReference>
<evidence type="ECO:0000256" key="1">
    <source>
        <dbReference type="SAM" id="MobiDB-lite"/>
    </source>
</evidence>
<dbReference type="InterPro" id="IPR000914">
    <property type="entry name" value="SBP_5_dom"/>
</dbReference>
<dbReference type="Gene3D" id="3.90.76.10">
    <property type="entry name" value="Dipeptide-binding Protein, Domain 1"/>
    <property type="match status" value="1"/>
</dbReference>
<feature type="compositionally biased region" description="Low complexity" evidence="1">
    <location>
        <begin position="26"/>
        <end position="40"/>
    </location>
</feature>
<keyword evidence="2" id="KW-0732">Signal</keyword>
<organism evidence="4 5">
    <name type="scientific">Corynebacterium hiratae</name>
    <dbReference type="NCBI Taxonomy" id="3139423"/>
    <lineage>
        <taxon>Bacteria</taxon>
        <taxon>Bacillati</taxon>
        <taxon>Actinomycetota</taxon>
        <taxon>Actinomycetes</taxon>
        <taxon>Mycobacteriales</taxon>
        <taxon>Corynebacteriaceae</taxon>
        <taxon>Corynebacterium</taxon>
    </lineage>
</organism>
<evidence type="ECO:0000259" key="3">
    <source>
        <dbReference type="Pfam" id="PF00496"/>
    </source>
</evidence>
<keyword evidence="5" id="KW-1185">Reference proteome</keyword>
<feature type="chain" id="PRO_5044617353" evidence="2">
    <location>
        <begin position="21"/>
        <end position="533"/>
    </location>
</feature>
<dbReference type="PANTHER" id="PTHR30290:SF83">
    <property type="entry name" value="ABC TRANSPORTER SUBSTRATE-BINDING PROTEIN"/>
    <property type="match status" value="1"/>
</dbReference>
<dbReference type="InterPro" id="IPR030678">
    <property type="entry name" value="Peptide/Ni-bd"/>
</dbReference>
<dbReference type="Pfam" id="PF00496">
    <property type="entry name" value="SBP_bac_5"/>
    <property type="match status" value="1"/>
</dbReference>
<feature type="compositionally biased region" description="Polar residues" evidence="1">
    <location>
        <begin position="44"/>
        <end position="59"/>
    </location>
</feature>
<accession>A0A553G4D4</accession>
<name>A0A553G4D4_9CORY</name>
<evidence type="ECO:0000313" key="4">
    <source>
        <dbReference type="EMBL" id="TRX64355.1"/>
    </source>
</evidence>
<dbReference type="GO" id="GO:0015833">
    <property type="term" value="P:peptide transport"/>
    <property type="evidence" value="ECO:0007669"/>
    <property type="project" value="TreeGrafter"/>
</dbReference>
<dbReference type="CDD" id="cd00995">
    <property type="entry name" value="PBP2_NikA_DppA_OppA_like"/>
    <property type="match status" value="1"/>
</dbReference>
<dbReference type="InterPro" id="IPR039424">
    <property type="entry name" value="SBP_5"/>
</dbReference>
<dbReference type="Gene3D" id="3.40.190.10">
    <property type="entry name" value="Periplasmic binding protein-like II"/>
    <property type="match status" value="1"/>
</dbReference>
<dbReference type="PIRSF" id="PIRSF002741">
    <property type="entry name" value="MppA"/>
    <property type="match status" value="1"/>
</dbReference>
<feature type="domain" description="Solute-binding protein family 5" evidence="3">
    <location>
        <begin position="84"/>
        <end position="455"/>
    </location>
</feature>
<protein>
    <submittedName>
        <fullName evidence="4">ABC transporter substrate-binding protein</fullName>
    </submittedName>
</protein>
<dbReference type="GO" id="GO:0043190">
    <property type="term" value="C:ATP-binding cassette (ABC) transporter complex"/>
    <property type="evidence" value="ECO:0007669"/>
    <property type="project" value="InterPro"/>
</dbReference>
<comment type="caution">
    <text evidence="4">The sequence shown here is derived from an EMBL/GenBank/DDBJ whole genome shotgun (WGS) entry which is preliminary data.</text>
</comment>
<evidence type="ECO:0000256" key="2">
    <source>
        <dbReference type="SAM" id="SignalP"/>
    </source>
</evidence>
<reference evidence="4 5" key="1">
    <citation type="submission" date="2019-07" db="EMBL/GenBank/DDBJ databases">
        <title>Draft genome of C. aurimucosum strain 2274.</title>
        <authorList>
            <person name="Pacheco L.G.C."/>
            <person name="Aguiar E.R.G.R."/>
            <person name="Santos C.S."/>
            <person name="Rocha D.J.P.G."/>
            <person name="Sant'Anna L.O."/>
            <person name="Mattos-Guaraldi A.L."/>
            <person name="Santos L.S."/>
        </authorList>
    </citation>
    <scope>NUCLEOTIDE SEQUENCE [LARGE SCALE GENOMIC DNA]</scope>
    <source>
        <strain evidence="4 5">2274</strain>
    </source>
</reference>
<feature type="region of interest" description="Disordered" evidence="1">
    <location>
        <begin position="26"/>
        <end position="59"/>
    </location>
</feature>
<dbReference type="PANTHER" id="PTHR30290">
    <property type="entry name" value="PERIPLASMIC BINDING COMPONENT OF ABC TRANSPORTER"/>
    <property type="match status" value="1"/>
</dbReference>
<sequence length="533" mass="58305">MTLKKTLAALSVATLPLTLAACGGDNSGSDSASGSASGDGIVTVNGSEPQNPLIPANTNETGGGRIVDSIYAGLVYYDGDGEAQNELAESIEPNDDNTEFTVKLKESKFSDGSPVTANNFVDAWNYAVANDQLNASFFANIKGFEEGVKEMEGLKVVDDHTFTIALNSPEQDFPAQLGYSAFYPLHESALEDMDSFGQNPIGNGPYKLTEWNHNQDATVVPNEEYKGGQTPQNDGIKFVFYASQDAAYADLLSGNLDVLDAIPDAAFDKYETDLGDRAVNQPTAVFQSFTLGENLEHYSGEEGVLRRQAISHAINREEITDIIFKGTRTPAKDFTSPVMPGYSEDIKGNEVLKYDPEKAKELWAEADKINKWDNPTLEIAYNSDGGHKSWVDATTNSIKNTLGIESVGAPYPDFKSLRDEVTNRTIKTAFRTGWQADYPSQANFLAPLYKTNGSSNDGDYTNPEFDKLLDEALTSTSEEDAIKKYTAAQEILFKELPVIPLWYSNATGGYSENVDNVVFSWKSQPVYYNITKK</sequence>
<dbReference type="RefSeq" id="WP_144012801.1">
    <property type="nucleotide sequence ID" value="NZ_VIOG01000013.1"/>
</dbReference>
<dbReference type="Gene3D" id="3.10.105.10">
    <property type="entry name" value="Dipeptide-binding Protein, Domain 3"/>
    <property type="match status" value="1"/>
</dbReference>
<dbReference type="GO" id="GO:1904680">
    <property type="term" value="F:peptide transmembrane transporter activity"/>
    <property type="evidence" value="ECO:0007669"/>
    <property type="project" value="TreeGrafter"/>
</dbReference>
<dbReference type="AlphaFoldDB" id="A0A553G4D4"/>
<feature type="signal peptide" evidence="2">
    <location>
        <begin position="1"/>
        <end position="20"/>
    </location>
</feature>
<proteinExistence type="predicted"/>
<evidence type="ECO:0000313" key="5">
    <source>
        <dbReference type="Proteomes" id="UP000320443"/>
    </source>
</evidence>
<dbReference type="EMBL" id="VKDK01000001">
    <property type="protein sequence ID" value="TRX64355.1"/>
    <property type="molecule type" value="Genomic_DNA"/>
</dbReference>
<dbReference type="GO" id="GO:0042597">
    <property type="term" value="C:periplasmic space"/>
    <property type="evidence" value="ECO:0007669"/>
    <property type="project" value="UniProtKB-ARBA"/>
</dbReference>
<dbReference type="Proteomes" id="UP000320443">
    <property type="component" value="Unassembled WGS sequence"/>
</dbReference>
<dbReference type="PROSITE" id="PS51257">
    <property type="entry name" value="PROKAR_LIPOPROTEIN"/>
    <property type="match status" value="1"/>
</dbReference>